<sequence length="111" mass="12847">MSDGKTNRSFVWIKSAVKWGLILFLTISLFIGFAALLMAHSDGVITFLSSVRHHRFMWLGIRGVIYAVCAVYLYRIYRLAKNEEDKRAYLRLIRAVVILFGTVELFQLFRG</sequence>
<feature type="transmembrane region" description="Helical" evidence="1">
    <location>
        <begin position="59"/>
        <end position="77"/>
    </location>
</feature>
<evidence type="ECO:0000313" key="2">
    <source>
        <dbReference type="EMBL" id="QPB42842.1"/>
    </source>
</evidence>
<keyword evidence="1" id="KW-0472">Membrane</keyword>
<organism evidence="2 3">
    <name type="scientific">Rodentibacter haemolyticus</name>
    <dbReference type="NCBI Taxonomy" id="2778911"/>
    <lineage>
        <taxon>Bacteria</taxon>
        <taxon>Pseudomonadati</taxon>
        <taxon>Pseudomonadota</taxon>
        <taxon>Gammaproteobacteria</taxon>
        <taxon>Pasteurellales</taxon>
        <taxon>Pasteurellaceae</taxon>
        <taxon>Rodentibacter</taxon>
    </lineage>
</organism>
<feature type="transmembrane region" description="Helical" evidence="1">
    <location>
        <begin position="21"/>
        <end position="39"/>
    </location>
</feature>
<feature type="transmembrane region" description="Helical" evidence="1">
    <location>
        <begin position="89"/>
        <end position="109"/>
    </location>
</feature>
<keyword evidence="3" id="KW-1185">Reference proteome</keyword>
<keyword evidence="1" id="KW-1133">Transmembrane helix</keyword>
<dbReference type="EMBL" id="CP063056">
    <property type="protein sequence ID" value="QPB42842.1"/>
    <property type="molecule type" value="Genomic_DNA"/>
</dbReference>
<dbReference type="RefSeq" id="WP_194812419.1">
    <property type="nucleotide sequence ID" value="NZ_CP063056.1"/>
</dbReference>
<evidence type="ECO:0000313" key="3">
    <source>
        <dbReference type="Proteomes" id="UP000663069"/>
    </source>
</evidence>
<name>A0ABX6UXL4_9PAST</name>
<gene>
    <name evidence="2" type="ORF">IHV77_01580</name>
</gene>
<keyword evidence="1" id="KW-0812">Transmembrane</keyword>
<accession>A0ABX6UXL4</accession>
<proteinExistence type="predicted"/>
<reference evidence="2 3" key="1">
    <citation type="submission" date="2020-10" db="EMBL/GenBank/DDBJ databases">
        <title>Genome Sequencing of Rodentibacter spp. strain DSM111151.</title>
        <authorList>
            <person name="Benga L."/>
            <person name="Lautwein T."/>
        </authorList>
    </citation>
    <scope>NUCLEOTIDE SEQUENCE [LARGE SCALE GENOMIC DNA]</scope>
    <source>
        <strain evidence="2 3">DSM 111151</strain>
    </source>
</reference>
<evidence type="ECO:0000256" key="1">
    <source>
        <dbReference type="SAM" id="Phobius"/>
    </source>
</evidence>
<dbReference type="Proteomes" id="UP000663069">
    <property type="component" value="Chromosome"/>
</dbReference>
<protein>
    <submittedName>
        <fullName evidence="2">Uncharacterized protein</fullName>
    </submittedName>
</protein>